<proteinExistence type="inferred from homology"/>
<dbReference type="Gene3D" id="3.30.465.10">
    <property type="match status" value="1"/>
</dbReference>
<keyword evidence="4" id="KW-0274">FAD</keyword>
<evidence type="ECO:0000256" key="1">
    <source>
        <dbReference type="ARBA" id="ARBA00001974"/>
    </source>
</evidence>
<reference evidence="7" key="1">
    <citation type="submission" date="2021-11" db="EMBL/GenBank/DDBJ databases">
        <title>Purpureocillium_takamizusanense_genome.</title>
        <authorList>
            <person name="Nguyen N.-H."/>
        </authorList>
    </citation>
    <scope>NUCLEOTIDE SEQUENCE</scope>
    <source>
        <strain evidence="7">PT3</strain>
    </source>
</reference>
<dbReference type="AlphaFoldDB" id="A0A9Q8QIM9"/>
<dbReference type="GeneID" id="72067675"/>
<dbReference type="InterPro" id="IPR016166">
    <property type="entry name" value="FAD-bd_PCMH"/>
</dbReference>
<evidence type="ECO:0000313" key="8">
    <source>
        <dbReference type="Proteomes" id="UP000829364"/>
    </source>
</evidence>
<dbReference type="PROSITE" id="PS51387">
    <property type="entry name" value="FAD_PCMH"/>
    <property type="match status" value="1"/>
</dbReference>
<dbReference type="GO" id="GO:0016491">
    <property type="term" value="F:oxidoreductase activity"/>
    <property type="evidence" value="ECO:0007669"/>
    <property type="project" value="UniProtKB-KW"/>
</dbReference>
<dbReference type="SUPFAM" id="SSF56176">
    <property type="entry name" value="FAD-binding/transporter-associated domain-like"/>
    <property type="match status" value="1"/>
</dbReference>
<keyword evidence="8" id="KW-1185">Reference proteome</keyword>
<evidence type="ECO:0000259" key="6">
    <source>
        <dbReference type="PROSITE" id="PS51387"/>
    </source>
</evidence>
<dbReference type="InterPro" id="IPR016169">
    <property type="entry name" value="FAD-bd_PCMH_sub2"/>
</dbReference>
<dbReference type="Pfam" id="PF01565">
    <property type="entry name" value="FAD_binding_4"/>
    <property type="match status" value="1"/>
</dbReference>
<evidence type="ECO:0000256" key="5">
    <source>
        <dbReference type="ARBA" id="ARBA00023002"/>
    </source>
</evidence>
<evidence type="ECO:0000313" key="7">
    <source>
        <dbReference type="EMBL" id="UNI19546.1"/>
    </source>
</evidence>
<dbReference type="InterPro" id="IPR036318">
    <property type="entry name" value="FAD-bd_PCMH-like_sf"/>
</dbReference>
<feature type="domain" description="FAD-binding PCMH-type" evidence="6">
    <location>
        <begin position="66"/>
        <end position="239"/>
    </location>
</feature>
<evidence type="ECO:0000256" key="3">
    <source>
        <dbReference type="ARBA" id="ARBA00022630"/>
    </source>
</evidence>
<gene>
    <name evidence="7" type="ORF">JDV02_005726</name>
</gene>
<dbReference type="InterPro" id="IPR050416">
    <property type="entry name" value="FAD-linked_Oxidoreductase"/>
</dbReference>
<dbReference type="PANTHER" id="PTHR42973:SF39">
    <property type="entry name" value="FAD-BINDING PCMH-TYPE DOMAIN-CONTAINING PROTEIN"/>
    <property type="match status" value="1"/>
</dbReference>
<dbReference type="GO" id="GO:0071949">
    <property type="term" value="F:FAD binding"/>
    <property type="evidence" value="ECO:0007669"/>
    <property type="project" value="InterPro"/>
</dbReference>
<dbReference type="RefSeq" id="XP_047843027.1">
    <property type="nucleotide sequence ID" value="XM_047987043.1"/>
</dbReference>
<dbReference type="InterPro" id="IPR006094">
    <property type="entry name" value="Oxid_FAD_bind_N"/>
</dbReference>
<dbReference type="PANTHER" id="PTHR42973">
    <property type="entry name" value="BINDING OXIDOREDUCTASE, PUTATIVE (AFU_ORTHOLOGUE AFUA_1G17690)-RELATED"/>
    <property type="match status" value="1"/>
</dbReference>
<protein>
    <recommendedName>
        <fullName evidence="6">FAD-binding PCMH-type domain-containing protein</fullName>
    </recommendedName>
</protein>
<keyword evidence="5" id="KW-0560">Oxidoreductase</keyword>
<organism evidence="7 8">
    <name type="scientific">Purpureocillium takamizusanense</name>
    <dbReference type="NCBI Taxonomy" id="2060973"/>
    <lineage>
        <taxon>Eukaryota</taxon>
        <taxon>Fungi</taxon>
        <taxon>Dikarya</taxon>
        <taxon>Ascomycota</taxon>
        <taxon>Pezizomycotina</taxon>
        <taxon>Sordariomycetes</taxon>
        <taxon>Hypocreomycetidae</taxon>
        <taxon>Hypocreales</taxon>
        <taxon>Ophiocordycipitaceae</taxon>
        <taxon>Purpureocillium</taxon>
    </lineage>
</organism>
<evidence type="ECO:0000256" key="4">
    <source>
        <dbReference type="ARBA" id="ARBA00022827"/>
    </source>
</evidence>
<comment type="similarity">
    <text evidence="2">Belongs to the oxygen-dependent FAD-linked oxidoreductase family.</text>
</comment>
<name>A0A9Q8QIM9_9HYPO</name>
<sequence length="521" mass="58134">MSTAISEPVETDSDQTSIPWVDPNIIHPRSLLLKLTERLRLNGIEVHETQGDKEAVPLDARMHDRAAIVPALVVSPRGEWAISQALQAMNDLSVYQKIPISVKSGGHGYFNGATCSGIMLNLGQMTACRVTGDILTVEPGCVLGRIVYILAKHGKAVPHGDCYGVGAGGHFTTAGWDLLLTRRYGIGCQSVVGGRIVLWDGIVLDVDEHNHPDLLHAIRGGAAAGAGVVSEIRLRVIDEPAHATWRLTSLDKRQLQKCVDHHAFSRAAELPEDITVAFRFFFVQDQEDPICSFNIFSMLGPAETMQHLYRHLGAEVATLLDDPDMWNEKTLLDLRLLPASRILSTNPDMLSEVSATRLQDSPLLFWEKGMIQREMGSSFLETSSYWVKTDCDEMLPKIYERFQEVKNLPMRERMYALVIMGGGDSLRRQHECSMPIGKALARFEVHWDDVDDAYECRMFAGTVSNVLRSQQDDGVGRPFRGDIWKQEQACSKADRLRGILGQFDRRKTRKSGGRQARTMKL</sequence>
<dbReference type="EMBL" id="CP086358">
    <property type="protein sequence ID" value="UNI19546.1"/>
    <property type="molecule type" value="Genomic_DNA"/>
</dbReference>
<comment type="cofactor">
    <cofactor evidence="1">
        <name>FAD</name>
        <dbReference type="ChEBI" id="CHEBI:57692"/>
    </cofactor>
</comment>
<dbReference type="OrthoDB" id="415825at2759"/>
<accession>A0A9Q8QIM9</accession>
<evidence type="ECO:0000256" key="2">
    <source>
        <dbReference type="ARBA" id="ARBA00005466"/>
    </source>
</evidence>
<dbReference type="KEGG" id="ptkz:JDV02_005726"/>
<keyword evidence="3" id="KW-0285">Flavoprotein</keyword>
<dbReference type="Proteomes" id="UP000829364">
    <property type="component" value="Chromosome 5"/>
</dbReference>